<evidence type="ECO:0000313" key="3">
    <source>
        <dbReference type="Proteomes" id="UP000708347"/>
    </source>
</evidence>
<comment type="caution">
    <text evidence="2">The sequence shown here is derived from an EMBL/GenBank/DDBJ whole genome shotgun (WGS) entry which is preliminary data.</text>
</comment>
<sequence>MATPLTTGSAANDAAQYTTAEIQPSPNALILAFVSSVRRPLTSVTLNTPALSSPGLTWEVVDTVATSDNERRLTCLRARGPAPAKAPVVISFADQIQDLCAWSLVEYADVDATGVSGSGAIGFSKQLTGTGTRLDGTFAPADPTRDHTIAAILLRTPTGTQAPPVTPGAGFTEIHEQTPSQPAGKALALQTQDAAPGVTAVGWTWTGSQDAAALVVGIKAPRTGNPVTGNPSIDFARQYEPILHLHPSESFVPVNAKRYVEAAALWAAKVPFDDKNGWGTTPLVKSGQLSAITTEPGDFLGKPDHILADTTNERFLEVGGWKNSAEASEPDVSATSTNLYVDRQEILRRFGTDLADSKFWYHVELFDTARLKALAGTSTSGLDLTQTLSNFANPILLCYYFFYPAHEQSVGDDGCPNVEAKEFATHAGDWHCCAVLLDGEGPPSPDTYAPLFFGITGSRPTPDTKGVFRPHAFDPEGRIALKVEPWRKGSATTPVQPDVVDGHPQFYVARGSHSMYATPGDHEVSPYEDSKAPAGCGRYDSPSAVPPATPETPGTPAQTDSFTENGWVILLVKMRAGFVLGPIGALVGLVAGIIEGWPKAFPPFGAEGAPPTTPPGVDPPNPDAAPTAAGQGITVRPKDLAIPGVSENLFDWVSDQGVSSPAGRNYDFVVDRAAQVWWPSDDGTKGFRGRWGQRVTSDPVPHRAGVKFPEFWKMMLTALEQGFGEGTLSRP</sequence>
<evidence type="ECO:0000313" key="2">
    <source>
        <dbReference type="EMBL" id="NTY60826.1"/>
    </source>
</evidence>
<dbReference type="Proteomes" id="UP000708347">
    <property type="component" value="Unassembled WGS sequence"/>
</dbReference>
<gene>
    <name evidence="2" type="ORF">FEG63_14865</name>
</gene>
<accession>A0ABX2K173</accession>
<organism evidence="2 3">
    <name type="scientific">Mycolicibacterium sphagni</name>
    <dbReference type="NCBI Taxonomy" id="1786"/>
    <lineage>
        <taxon>Bacteria</taxon>
        <taxon>Bacillati</taxon>
        <taxon>Actinomycetota</taxon>
        <taxon>Actinomycetes</taxon>
        <taxon>Mycobacteriales</taxon>
        <taxon>Mycobacteriaceae</taxon>
        <taxon>Mycolicibacterium</taxon>
    </lineage>
</organism>
<dbReference type="EMBL" id="VBSB01000009">
    <property type="protein sequence ID" value="NTY60826.1"/>
    <property type="molecule type" value="Genomic_DNA"/>
</dbReference>
<feature type="compositionally biased region" description="Basic and acidic residues" evidence="1">
    <location>
        <begin position="521"/>
        <end position="531"/>
    </location>
</feature>
<protein>
    <submittedName>
        <fullName evidence="2">Uncharacterized protein</fullName>
    </submittedName>
</protein>
<feature type="region of interest" description="Disordered" evidence="1">
    <location>
        <begin position="604"/>
        <end position="630"/>
    </location>
</feature>
<reference evidence="2 3" key="1">
    <citation type="submission" date="2019-05" db="EMBL/GenBank/DDBJ databases">
        <title>Mycolicibacterium sphagni ENV482 genome assembly.</title>
        <authorList>
            <person name="Chen W."/>
            <person name="Faulkner N.W."/>
            <person name="Hyman M.R."/>
        </authorList>
    </citation>
    <scope>NUCLEOTIDE SEQUENCE [LARGE SCALE GENOMIC DNA]</scope>
    <source>
        <strain evidence="2 3">ENV482</strain>
    </source>
</reference>
<dbReference type="RefSeq" id="WP_174398651.1">
    <property type="nucleotide sequence ID" value="NZ_VBSB01000009.1"/>
</dbReference>
<feature type="region of interest" description="Disordered" evidence="1">
    <location>
        <begin position="521"/>
        <end position="560"/>
    </location>
</feature>
<proteinExistence type="predicted"/>
<name>A0ABX2K173_9MYCO</name>
<evidence type="ECO:0000256" key="1">
    <source>
        <dbReference type="SAM" id="MobiDB-lite"/>
    </source>
</evidence>
<keyword evidence="3" id="KW-1185">Reference proteome</keyword>
<feature type="compositionally biased region" description="Pro residues" evidence="1">
    <location>
        <begin position="611"/>
        <end position="623"/>
    </location>
</feature>